<proteinExistence type="predicted"/>
<comment type="caution">
    <text evidence="1">The sequence shown here is derived from an EMBL/GenBank/DDBJ whole genome shotgun (WGS) entry which is preliminary data.</text>
</comment>
<sequence length="239" mass="28036">MVDYFNVLVAIPNVCEKFQTEIKRSFFTSHNYTLQDSTYQEWFCFTPAYQEFLNKIKSVVNICDLFGVGILDENKNDMLTRISKLETPDFIRKRENFETEINYIKSTFESSIEELKIKFDKLSEEEKGRLNEAIHCLNEECHYASVAMAVSAIEDRLSSLMKNKNPDINLEDKTLGELINMCLTQDEYKDVVGREHRSLLQLCNEYRIFSVHPKRKRITRRIAVSVINLAFEFLLAKEN</sequence>
<dbReference type="Proteomes" id="UP000231538">
    <property type="component" value="Unassembled WGS sequence"/>
</dbReference>
<gene>
    <name evidence="1" type="ORF">COX89_00160</name>
</gene>
<organism evidence="1 2">
    <name type="scientific">Candidatus Nealsonbacteria bacterium CG_4_10_14_0_2_um_filter_37_10</name>
    <dbReference type="NCBI Taxonomy" id="1974679"/>
    <lineage>
        <taxon>Bacteria</taxon>
        <taxon>Candidatus Nealsoniibacteriota</taxon>
    </lineage>
</organism>
<reference evidence="2" key="1">
    <citation type="submission" date="2017-09" db="EMBL/GenBank/DDBJ databases">
        <title>Depth-based differentiation of microbial function through sediment-hosted aquifers and enrichment of novel symbionts in the deep terrestrial subsurface.</title>
        <authorList>
            <person name="Probst A.J."/>
            <person name="Ladd B."/>
            <person name="Jarett J.K."/>
            <person name="Geller-Mcgrath D.E."/>
            <person name="Sieber C.M.K."/>
            <person name="Emerson J.B."/>
            <person name="Anantharaman K."/>
            <person name="Thomas B.C."/>
            <person name="Malmstrom R."/>
            <person name="Stieglmeier M."/>
            <person name="Klingl A."/>
            <person name="Woyke T."/>
            <person name="Ryan C.M."/>
            <person name="Banfield J.F."/>
        </authorList>
    </citation>
    <scope>NUCLEOTIDE SEQUENCE [LARGE SCALE GENOMIC DNA]</scope>
</reference>
<name>A0A2M7V0F8_9BACT</name>
<accession>A0A2M7V0F8</accession>
<evidence type="ECO:0000313" key="1">
    <source>
        <dbReference type="EMBL" id="PIZ89694.1"/>
    </source>
</evidence>
<dbReference type="EMBL" id="PFPC01000005">
    <property type="protein sequence ID" value="PIZ89694.1"/>
    <property type="molecule type" value="Genomic_DNA"/>
</dbReference>
<dbReference type="AlphaFoldDB" id="A0A2M7V0F8"/>
<protein>
    <submittedName>
        <fullName evidence="1">Uncharacterized protein</fullName>
    </submittedName>
</protein>
<evidence type="ECO:0000313" key="2">
    <source>
        <dbReference type="Proteomes" id="UP000231538"/>
    </source>
</evidence>